<dbReference type="EMBL" id="VBAP01000039">
    <property type="protein sequence ID" value="TMI75812.1"/>
    <property type="molecule type" value="Genomic_DNA"/>
</dbReference>
<dbReference type="AlphaFoldDB" id="A0A537IXN3"/>
<name>A0A537IXN3_9BACT</name>
<gene>
    <name evidence="1" type="ORF">E6H05_05675</name>
</gene>
<comment type="caution">
    <text evidence="1">The sequence shown here is derived from an EMBL/GenBank/DDBJ whole genome shotgun (WGS) entry which is preliminary data.</text>
</comment>
<evidence type="ECO:0000313" key="2">
    <source>
        <dbReference type="Proteomes" id="UP000318834"/>
    </source>
</evidence>
<protein>
    <submittedName>
        <fullName evidence="1">DinB family protein</fullName>
    </submittedName>
</protein>
<organism evidence="1 2">
    <name type="scientific">Candidatus Segetimicrobium genomatis</name>
    <dbReference type="NCBI Taxonomy" id="2569760"/>
    <lineage>
        <taxon>Bacteria</taxon>
        <taxon>Bacillati</taxon>
        <taxon>Candidatus Sysuimicrobiota</taxon>
        <taxon>Candidatus Sysuimicrobiia</taxon>
        <taxon>Candidatus Sysuimicrobiales</taxon>
        <taxon>Candidatus Segetimicrobiaceae</taxon>
        <taxon>Candidatus Segetimicrobium</taxon>
    </lineage>
</organism>
<reference evidence="1 2" key="1">
    <citation type="journal article" date="2019" name="Nat. Microbiol.">
        <title>Mediterranean grassland soil C-N compound turnover is dependent on rainfall and depth, and is mediated by genomically divergent microorganisms.</title>
        <authorList>
            <person name="Diamond S."/>
            <person name="Andeer P.F."/>
            <person name="Li Z."/>
            <person name="Crits-Christoph A."/>
            <person name="Burstein D."/>
            <person name="Anantharaman K."/>
            <person name="Lane K.R."/>
            <person name="Thomas B.C."/>
            <person name="Pan C."/>
            <person name="Northen T.R."/>
            <person name="Banfield J.F."/>
        </authorList>
    </citation>
    <scope>NUCLEOTIDE SEQUENCE [LARGE SCALE GENOMIC DNA]</scope>
    <source>
        <strain evidence="1">NP_8</strain>
    </source>
</reference>
<dbReference type="SUPFAM" id="SSF109854">
    <property type="entry name" value="DinB/YfiT-like putative metalloenzymes"/>
    <property type="match status" value="1"/>
</dbReference>
<accession>A0A537IXN3</accession>
<sequence length="187" mass="21711">MNQRKRSADSTISMEALRSALKSQYHASLSMLRTAIRRCPDNLWTSRGGHANQFWRIAYHTLYYTHLYLQANNRIFSPWEHHQPGIHHMDKPMRGSRRPYTKAEVLAYWSLCRSMVDDAVDALDLTNPQSGFSWYKVPKMEHQIVNIRHIQYHQAQLADRLRVATGAGVGWADARRSVHARATGQRQ</sequence>
<proteinExistence type="predicted"/>
<dbReference type="InterPro" id="IPR034660">
    <property type="entry name" value="DinB/YfiT-like"/>
</dbReference>
<evidence type="ECO:0000313" key="1">
    <source>
        <dbReference type="EMBL" id="TMI75812.1"/>
    </source>
</evidence>
<dbReference type="Proteomes" id="UP000318834">
    <property type="component" value="Unassembled WGS sequence"/>
</dbReference>